<accession>A0A4C1VHC3</accession>
<proteinExistence type="predicted"/>
<keyword evidence="3" id="KW-1185">Reference proteome</keyword>
<feature type="region of interest" description="Disordered" evidence="1">
    <location>
        <begin position="1"/>
        <end position="37"/>
    </location>
</feature>
<sequence>MGGLAHGRRMMGWTDERTARQDQPLAPGGCGVRGKARREQRDWAKLRKLNLKTCGATRRRVRATHEKDSFYADTRFKSNFTLWTDSQ</sequence>
<protein>
    <submittedName>
        <fullName evidence="2">Uncharacterized protein</fullName>
    </submittedName>
</protein>
<evidence type="ECO:0000313" key="2">
    <source>
        <dbReference type="EMBL" id="GBP37687.1"/>
    </source>
</evidence>
<evidence type="ECO:0000313" key="3">
    <source>
        <dbReference type="Proteomes" id="UP000299102"/>
    </source>
</evidence>
<dbReference type="AlphaFoldDB" id="A0A4C1VHC3"/>
<reference evidence="2 3" key="1">
    <citation type="journal article" date="2019" name="Commun. Biol.">
        <title>The bagworm genome reveals a unique fibroin gene that provides high tensile strength.</title>
        <authorList>
            <person name="Kono N."/>
            <person name="Nakamura H."/>
            <person name="Ohtoshi R."/>
            <person name="Tomita M."/>
            <person name="Numata K."/>
            <person name="Arakawa K."/>
        </authorList>
    </citation>
    <scope>NUCLEOTIDE SEQUENCE [LARGE SCALE GENOMIC DNA]</scope>
</reference>
<gene>
    <name evidence="2" type="ORF">EVAR_23736_1</name>
</gene>
<evidence type="ECO:0000256" key="1">
    <source>
        <dbReference type="SAM" id="MobiDB-lite"/>
    </source>
</evidence>
<dbReference type="EMBL" id="BGZK01000337">
    <property type="protein sequence ID" value="GBP37687.1"/>
    <property type="molecule type" value="Genomic_DNA"/>
</dbReference>
<name>A0A4C1VHC3_EUMVA</name>
<comment type="caution">
    <text evidence="2">The sequence shown here is derived from an EMBL/GenBank/DDBJ whole genome shotgun (WGS) entry which is preliminary data.</text>
</comment>
<dbReference type="Proteomes" id="UP000299102">
    <property type="component" value="Unassembled WGS sequence"/>
</dbReference>
<organism evidence="2 3">
    <name type="scientific">Eumeta variegata</name>
    <name type="common">Bagworm moth</name>
    <name type="synonym">Eumeta japonica</name>
    <dbReference type="NCBI Taxonomy" id="151549"/>
    <lineage>
        <taxon>Eukaryota</taxon>
        <taxon>Metazoa</taxon>
        <taxon>Ecdysozoa</taxon>
        <taxon>Arthropoda</taxon>
        <taxon>Hexapoda</taxon>
        <taxon>Insecta</taxon>
        <taxon>Pterygota</taxon>
        <taxon>Neoptera</taxon>
        <taxon>Endopterygota</taxon>
        <taxon>Lepidoptera</taxon>
        <taxon>Glossata</taxon>
        <taxon>Ditrysia</taxon>
        <taxon>Tineoidea</taxon>
        <taxon>Psychidae</taxon>
        <taxon>Oiketicinae</taxon>
        <taxon>Eumeta</taxon>
    </lineage>
</organism>